<dbReference type="Gene3D" id="2.160.10.10">
    <property type="entry name" value="Hexapeptide repeat proteins"/>
    <property type="match status" value="1"/>
</dbReference>
<protein>
    <submittedName>
        <fullName evidence="1">Hexapeptide repeat-containing transferase</fullName>
    </submittedName>
</protein>
<dbReference type="PANTHER" id="PTHR13061">
    <property type="entry name" value="DYNACTIN SUBUNIT P25"/>
    <property type="match status" value="1"/>
</dbReference>
<name>A0A3M5N931_PSESS</name>
<comment type="caution">
    <text evidence="1">The sequence shown here is derived from an EMBL/GenBank/DDBJ whole genome shotgun (WGS) entry which is preliminary data.</text>
</comment>
<accession>A0A3M5N931</accession>
<dbReference type="AlphaFoldDB" id="A0A3M5N931"/>
<dbReference type="EMBL" id="RBTN01000326">
    <property type="protein sequence ID" value="RMT68785.1"/>
    <property type="molecule type" value="Genomic_DNA"/>
</dbReference>
<organism evidence="1 2">
    <name type="scientific">Pseudomonas savastanoi pv. nerii</name>
    <dbReference type="NCBI Taxonomy" id="360921"/>
    <lineage>
        <taxon>Bacteria</taxon>
        <taxon>Pseudomonadati</taxon>
        <taxon>Pseudomonadota</taxon>
        <taxon>Gammaproteobacteria</taxon>
        <taxon>Pseudomonadales</taxon>
        <taxon>Pseudomonadaceae</taxon>
        <taxon>Pseudomonas</taxon>
    </lineage>
</organism>
<keyword evidence="1" id="KW-0808">Transferase</keyword>
<gene>
    <name evidence="1" type="ORF">ALP42_05169</name>
</gene>
<dbReference type="Proteomes" id="UP000268636">
    <property type="component" value="Unassembled WGS sequence"/>
</dbReference>
<dbReference type="GO" id="GO:0016740">
    <property type="term" value="F:transferase activity"/>
    <property type="evidence" value="ECO:0007669"/>
    <property type="project" value="UniProtKB-KW"/>
</dbReference>
<evidence type="ECO:0000313" key="2">
    <source>
        <dbReference type="Proteomes" id="UP000268636"/>
    </source>
</evidence>
<dbReference type="SUPFAM" id="SSF51161">
    <property type="entry name" value="Trimeric LpxA-like enzymes"/>
    <property type="match status" value="1"/>
</dbReference>
<sequence length="840" mass="91628">MGRQHFGPLVAVITGGITTCEDVREAVRETVVSRRTHHRHLVTNAFQHLQHAAAVAVGGVQFKVEQRELQLTHHHQAGLEVLGGEHFLQQVLRQWLAGFVMTGDQRQAFGLPAPVFHELARQLDCVPGHAVDTGYAGMIDTGQQMMQAMTEFVEQRGDFIVGQQRRLARDRRREVAHQIGHRALQCAFSRATAITSAVHPGTATLVGARIQIEEETPDVLAVFLDLEQTNIRVPGVEAFLLGNLDAVQTLDDSEQTAEHFIDGEVGTQDFLGNAIALFAQLLAVETAVPALQIRATLFGGVGLELLQVLGRERLAALGQVTQEAQHLIAGLGHLGCQAQLGKVRVAKQLRQFLTQVEDLLHDRGIVVLARIRALIRRASAVSRIDFFTQCAVFGVGHHRVVAREFQRDQVAFQILGLGGGSHLLFGRIGQAGEGGLIGDQLGPGLSGIEQLVGKLAAQLRQFALHFSVTLLLFRRQIDAGQAEIAQRLLQNGLLTDVEGGGFRTVGQRFIGLKQCAILAHLGGVGAQRRQARLIRFAQLGAVAHGVQVADRAPGSAQAVIQFVHRQDQPGPGRCRPLFGEDVGNRGTVVRQDFFNSRFDMFGTNRRKGWQVVRLQKRVVRAHGFAPWLEETPSHLNYNRRRPQQPNPLCTPITAKEGAYVAIRKFQDHTPALGERAFVDHSAVVIGDVEIGADSSVWPLTVIRGDMHRIRIGARTSVQDGSVLHITHAGPFNPDGFPLLIGDEVTIGHKAMLHGCTIGNRILVGMGTTIMDGAVVEDEVIIGAGSLVPPGKVLESGFLYVGRPVKQVRALTDKEIAFFPYSATNYVKLKDQHLAEGFDKA</sequence>
<dbReference type="InterPro" id="IPR050484">
    <property type="entry name" value="Transf_Hexapept/Carb_Anhydrase"/>
</dbReference>
<proteinExistence type="predicted"/>
<dbReference type="InterPro" id="IPR047324">
    <property type="entry name" value="LbH_gamma_CA-like"/>
</dbReference>
<dbReference type="InterPro" id="IPR011004">
    <property type="entry name" value="Trimer_LpxA-like_sf"/>
</dbReference>
<dbReference type="CDD" id="cd04645">
    <property type="entry name" value="LbH_gamma_CA_like"/>
    <property type="match status" value="1"/>
</dbReference>
<reference evidence="1 2" key="1">
    <citation type="submission" date="2018-08" db="EMBL/GenBank/DDBJ databases">
        <title>Recombination of ecologically and evolutionarily significant loci maintains genetic cohesion in the Pseudomonas syringae species complex.</title>
        <authorList>
            <person name="Dillon M."/>
            <person name="Thakur S."/>
            <person name="Almeida R.N.D."/>
            <person name="Weir B.S."/>
            <person name="Guttman D.S."/>
        </authorList>
    </citation>
    <scope>NUCLEOTIDE SEQUENCE [LARGE SCALE GENOMIC DNA]</scope>
    <source>
        <strain evidence="1 2">ICMP 13786</strain>
    </source>
</reference>
<evidence type="ECO:0000313" key="1">
    <source>
        <dbReference type="EMBL" id="RMT68785.1"/>
    </source>
</evidence>
<dbReference type="PANTHER" id="PTHR13061:SF56">
    <property type="entry name" value="PROTEIN YRDA"/>
    <property type="match status" value="1"/>
</dbReference>